<feature type="domain" description="VWFD" evidence="3">
    <location>
        <begin position="73"/>
        <end position="152"/>
    </location>
</feature>
<dbReference type="OMA" id="QPHCVHF"/>
<dbReference type="InterPro" id="IPR052749">
    <property type="entry name" value="Alpha-tectorin"/>
</dbReference>
<dbReference type="Pfam" id="PF12714">
    <property type="entry name" value="TILa"/>
    <property type="match status" value="1"/>
</dbReference>
<accession>A0A8D0BRP8</accession>
<dbReference type="PROSITE" id="PS51233">
    <property type="entry name" value="VWFD"/>
    <property type="match status" value="1"/>
</dbReference>
<dbReference type="Pfam" id="PF00094">
    <property type="entry name" value="VWD"/>
    <property type="match status" value="1"/>
</dbReference>
<dbReference type="AlphaFoldDB" id="A0A8D0BRP8"/>
<keyword evidence="2" id="KW-0472">Membrane</keyword>
<reference evidence="4" key="2">
    <citation type="submission" date="2025-09" db="UniProtKB">
        <authorList>
            <consortium name="Ensembl"/>
        </authorList>
    </citation>
    <scope>IDENTIFICATION</scope>
</reference>
<evidence type="ECO:0000313" key="5">
    <source>
        <dbReference type="Proteomes" id="UP000694421"/>
    </source>
</evidence>
<dbReference type="Proteomes" id="UP000694421">
    <property type="component" value="Unplaced"/>
</dbReference>
<evidence type="ECO:0000256" key="1">
    <source>
        <dbReference type="ARBA" id="ARBA00004236"/>
    </source>
</evidence>
<dbReference type="InterPro" id="IPR001007">
    <property type="entry name" value="VWF_dom"/>
</dbReference>
<comment type="subcellular location">
    <subcellularLocation>
        <location evidence="1">Cell membrane</location>
    </subcellularLocation>
</comment>
<dbReference type="Ensembl" id="ENSSMRT00000017389.1">
    <property type="protein sequence ID" value="ENSSMRP00000014922.1"/>
    <property type="gene ID" value="ENSSMRG00000011621.1"/>
</dbReference>
<dbReference type="PANTHER" id="PTHR46160:SF9">
    <property type="entry name" value="PROTEIN PRY2-RELATED"/>
    <property type="match status" value="1"/>
</dbReference>
<reference evidence="4" key="1">
    <citation type="submission" date="2025-08" db="UniProtKB">
        <authorList>
            <consortium name="Ensembl"/>
        </authorList>
    </citation>
    <scope>IDENTIFICATION</scope>
</reference>
<sequence length="152" mass="16948">IGTQCVPPEECGCFYSGRYYLPGEAFWQEEDCQMFCQCNGTDHTIKCTKSSCGPQEFCGVQKGVYGCHVLSSGTCWVSGHLHYATFDGQHYSFHGTCKYILAQSCGKGTSLPFFKVEVKNEKQVSASLDSWDPRVKIEGTHNNPKAFLHWPA</sequence>
<dbReference type="GO" id="GO:0005886">
    <property type="term" value="C:plasma membrane"/>
    <property type="evidence" value="ECO:0007669"/>
    <property type="project" value="UniProtKB-SubCell"/>
</dbReference>
<dbReference type="InterPro" id="IPR001846">
    <property type="entry name" value="VWF_type-D"/>
</dbReference>
<evidence type="ECO:0000313" key="4">
    <source>
        <dbReference type="Ensembl" id="ENSSMRP00000014922.1"/>
    </source>
</evidence>
<evidence type="ECO:0000256" key="2">
    <source>
        <dbReference type="ARBA" id="ARBA00022475"/>
    </source>
</evidence>
<proteinExistence type="predicted"/>
<dbReference type="GeneTree" id="ENSGT00940000165494"/>
<name>A0A8D0BRP8_SALMN</name>
<keyword evidence="5" id="KW-1185">Reference proteome</keyword>
<dbReference type="SMART" id="SM00215">
    <property type="entry name" value="VWC_out"/>
    <property type="match status" value="1"/>
</dbReference>
<dbReference type="PANTHER" id="PTHR46160">
    <property type="entry name" value="ALPHA-TECTORIN-RELATED"/>
    <property type="match status" value="1"/>
</dbReference>
<keyword evidence="2" id="KW-1003">Cell membrane</keyword>
<organism evidence="4 5">
    <name type="scientific">Salvator merianae</name>
    <name type="common">Argentine black and white tegu</name>
    <name type="synonym">Tupinambis merianae</name>
    <dbReference type="NCBI Taxonomy" id="96440"/>
    <lineage>
        <taxon>Eukaryota</taxon>
        <taxon>Metazoa</taxon>
        <taxon>Chordata</taxon>
        <taxon>Craniata</taxon>
        <taxon>Vertebrata</taxon>
        <taxon>Euteleostomi</taxon>
        <taxon>Lepidosauria</taxon>
        <taxon>Squamata</taxon>
        <taxon>Bifurcata</taxon>
        <taxon>Unidentata</taxon>
        <taxon>Episquamata</taxon>
        <taxon>Laterata</taxon>
        <taxon>Teiioidea</taxon>
        <taxon>Teiidae</taxon>
        <taxon>Salvator</taxon>
    </lineage>
</organism>
<protein>
    <recommendedName>
        <fullName evidence="3">VWFD domain-containing protein</fullName>
    </recommendedName>
</protein>
<evidence type="ECO:0000259" key="3">
    <source>
        <dbReference type="PROSITE" id="PS51233"/>
    </source>
</evidence>
<dbReference type="InterPro" id="IPR025615">
    <property type="entry name" value="TILa_dom"/>
</dbReference>